<organism evidence="7 8">
    <name type="scientific">Limihaloglobus sulfuriphilus</name>
    <dbReference type="NCBI Taxonomy" id="1851148"/>
    <lineage>
        <taxon>Bacteria</taxon>
        <taxon>Pseudomonadati</taxon>
        <taxon>Planctomycetota</taxon>
        <taxon>Phycisphaerae</taxon>
        <taxon>Sedimentisphaerales</taxon>
        <taxon>Sedimentisphaeraceae</taxon>
        <taxon>Limihaloglobus</taxon>
    </lineage>
</organism>
<keyword evidence="4" id="KW-0106">Calcium</keyword>
<keyword evidence="2" id="KW-0479">Metal-binding</keyword>
<dbReference type="InterPro" id="IPR017850">
    <property type="entry name" value="Alkaline_phosphatase_core_sf"/>
</dbReference>
<evidence type="ECO:0000313" key="7">
    <source>
        <dbReference type="EMBL" id="AQQ72356.1"/>
    </source>
</evidence>
<feature type="domain" description="Sulfatase N-terminal" evidence="6">
    <location>
        <begin position="39"/>
        <end position="384"/>
    </location>
</feature>
<evidence type="ECO:0000256" key="4">
    <source>
        <dbReference type="ARBA" id="ARBA00022837"/>
    </source>
</evidence>
<reference evidence="8" key="1">
    <citation type="submission" date="2017-02" db="EMBL/GenBank/DDBJ databases">
        <title>Comparative genomics and description of representatives of a novel lineage of planctomycetes thriving in anoxic sediments.</title>
        <authorList>
            <person name="Spring S."/>
            <person name="Bunk B."/>
            <person name="Sproer C."/>
        </authorList>
    </citation>
    <scope>NUCLEOTIDE SEQUENCE [LARGE SCALE GENOMIC DNA]</scope>
    <source>
        <strain evidence="8">SM-Chi-D1</strain>
    </source>
</reference>
<keyword evidence="3 7" id="KW-0378">Hydrolase</keyword>
<sequence precursor="true">MSHKNCSRRKFLKISGISMAAFVLRGSTASPADKPARRPNIIFIYTDDQAAWTPGYIGNKQARTPNIDRLAAQGVYLANSFVTTPVCSPSRAGLMTGRYASELGVLDFIPHPGHKLYEPDKQIGLSPDTVTFAEVLAMQGYTNGLVGKWHLGDWTETSDKKYHPLNHGFDYFMGLTGGGISPSDPILEENSQVKQFKGLTTDILTDRALGFVEKHKDDTFMLCLNYRAPHKAWLPVADADWAPYENMEMEIPNPDYPDLNVRKVKTMMKEYLASIAGIDRNLGRLLKLLDEQNLSDNTVVIYSSDHGYNMGHNGIWHKGNGIWATHSVPADTENIKGKYRPNLYDQSLRVPAIVRWPGIVKAGSVITETISNLDWYPTLVSIANAKMPAGQTVRGRDFTPLLRGQKIDGWENGLYAEYSMRNYCRTHLRAYRTPEWKLIRDFLNPQRDELYCLKNDPAENINLINSRNPNVRKVIKELDEKILENVKKTSPSLIEPYLKR</sequence>
<dbReference type="InterPro" id="IPR024607">
    <property type="entry name" value="Sulfatase_CS"/>
</dbReference>
<name>A0A1R7T658_9BACT</name>
<evidence type="ECO:0000256" key="2">
    <source>
        <dbReference type="ARBA" id="ARBA00022723"/>
    </source>
</evidence>
<dbReference type="Proteomes" id="UP000188181">
    <property type="component" value="Chromosome"/>
</dbReference>
<dbReference type="Gene3D" id="3.30.1120.10">
    <property type="match status" value="1"/>
</dbReference>
<dbReference type="OrthoDB" id="237120at2"/>
<dbReference type="InterPro" id="IPR050738">
    <property type="entry name" value="Sulfatase"/>
</dbReference>
<dbReference type="EMBL" id="CP019646">
    <property type="protein sequence ID" value="AQQ72356.1"/>
    <property type="molecule type" value="Genomic_DNA"/>
</dbReference>
<evidence type="ECO:0000256" key="3">
    <source>
        <dbReference type="ARBA" id="ARBA00022801"/>
    </source>
</evidence>
<dbReference type="PROSITE" id="PS51318">
    <property type="entry name" value="TAT"/>
    <property type="match status" value="1"/>
</dbReference>
<comment type="similarity">
    <text evidence="1">Belongs to the sulfatase family.</text>
</comment>
<dbReference type="SUPFAM" id="SSF53649">
    <property type="entry name" value="Alkaline phosphatase-like"/>
    <property type="match status" value="1"/>
</dbReference>
<evidence type="ECO:0000256" key="5">
    <source>
        <dbReference type="SAM" id="SignalP"/>
    </source>
</evidence>
<dbReference type="InterPro" id="IPR000917">
    <property type="entry name" value="Sulfatase_N"/>
</dbReference>
<dbReference type="PANTHER" id="PTHR42693:SF53">
    <property type="entry name" value="ENDO-4-O-SULFATASE"/>
    <property type="match status" value="1"/>
</dbReference>
<dbReference type="Pfam" id="PF00884">
    <property type="entry name" value="Sulfatase"/>
    <property type="match status" value="1"/>
</dbReference>
<evidence type="ECO:0000313" key="8">
    <source>
        <dbReference type="Proteomes" id="UP000188181"/>
    </source>
</evidence>
<dbReference type="AlphaFoldDB" id="A0A1R7T658"/>
<dbReference type="KEGG" id="pbas:SMSP2_02739"/>
<protein>
    <submittedName>
        <fullName evidence="7">Arylsulfatase</fullName>
        <ecNumber evidence="7">3.1.6.1</ecNumber>
    </submittedName>
</protein>
<feature type="signal peptide" evidence="5">
    <location>
        <begin position="1"/>
        <end position="20"/>
    </location>
</feature>
<dbReference type="Gene3D" id="3.40.720.10">
    <property type="entry name" value="Alkaline Phosphatase, subunit A"/>
    <property type="match status" value="1"/>
</dbReference>
<feature type="chain" id="PRO_5012593886" evidence="5">
    <location>
        <begin position="21"/>
        <end position="500"/>
    </location>
</feature>
<evidence type="ECO:0000256" key="1">
    <source>
        <dbReference type="ARBA" id="ARBA00008779"/>
    </source>
</evidence>
<keyword evidence="5" id="KW-0732">Signal</keyword>
<accession>A0A1R7T658</accession>
<proteinExistence type="inferred from homology"/>
<dbReference type="EC" id="3.1.6.1" evidence="7"/>
<dbReference type="PANTHER" id="PTHR42693">
    <property type="entry name" value="ARYLSULFATASE FAMILY MEMBER"/>
    <property type="match status" value="1"/>
</dbReference>
<gene>
    <name evidence="7" type="primary">atsA_38</name>
    <name evidence="7" type="ORF">SMSP2_02739</name>
</gene>
<dbReference type="PROSITE" id="PS00523">
    <property type="entry name" value="SULFATASE_1"/>
    <property type="match status" value="1"/>
</dbReference>
<dbReference type="GO" id="GO:0004065">
    <property type="term" value="F:arylsulfatase activity"/>
    <property type="evidence" value="ECO:0007669"/>
    <property type="project" value="UniProtKB-EC"/>
</dbReference>
<keyword evidence="8" id="KW-1185">Reference proteome</keyword>
<dbReference type="GO" id="GO:0046872">
    <property type="term" value="F:metal ion binding"/>
    <property type="evidence" value="ECO:0007669"/>
    <property type="project" value="UniProtKB-KW"/>
</dbReference>
<evidence type="ECO:0000259" key="6">
    <source>
        <dbReference type="Pfam" id="PF00884"/>
    </source>
</evidence>
<dbReference type="RefSeq" id="WP_146684557.1">
    <property type="nucleotide sequence ID" value="NZ_CP019646.1"/>
</dbReference>
<dbReference type="InterPro" id="IPR006311">
    <property type="entry name" value="TAT_signal"/>
</dbReference>